<keyword evidence="5 8" id="KW-0413">Isomerase</keyword>
<evidence type="ECO:0000313" key="9">
    <source>
        <dbReference type="Proteomes" id="UP000199328"/>
    </source>
</evidence>
<proteinExistence type="predicted"/>
<dbReference type="Gene3D" id="3.10.50.40">
    <property type="match status" value="1"/>
</dbReference>
<organism evidence="8 9">
    <name type="scientific">Meinhardsimonia xiamenensis</name>
    <dbReference type="NCBI Taxonomy" id="990712"/>
    <lineage>
        <taxon>Bacteria</taxon>
        <taxon>Pseudomonadati</taxon>
        <taxon>Pseudomonadota</taxon>
        <taxon>Alphaproteobacteria</taxon>
        <taxon>Rhodobacterales</taxon>
        <taxon>Paracoccaceae</taxon>
        <taxon>Meinhardsimonia</taxon>
    </lineage>
</organism>
<dbReference type="EMBL" id="FNFV01000002">
    <property type="protein sequence ID" value="SDK38405.1"/>
    <property type="molecule type" value="Genomic_DNA"/>
</dbReference>
<feature type="signal peptide" evidence="6">
    <location>
        <begin position="1"/>
        <end position="31"/>
    </location>
</feature>
<evidence type="ECO:0000313" key="8">
    <source>
        <dbReference type="EMBL" id="SDK38405.1"/>
    </source>
</evidence>
<reference evidence="9" key="1">
    <citation type="submission" date="2016-10" db="EMBL/GenBank/DDBJ databases">
        <authorList>
            <person name="Varghese N."/>
            <person name="Submissions S."/>
        </authorList>
    </citation>
    <scope>NUCLEOTIDE SEQUENCE [LARGE SCALE GENOMIC DNA]</scope>
    <source>
        <strain evidence="9">CGMCC 1.10789</strain>
    </source>
</reference>
<feature type="domain" description="PpiC" evidence="7">
    <location>
        <begin position="180"/>
        <end position="277"/>
    </location>
</feature>
<dbReference type="GO" id="GO:0003755">
    <property type="term" value="F:peptidyl-prolyl cis-trans isomerase activity"/>
    <property type="evidence" value="ECO:0007669"/>
    <property type="project" value="UniProtKB-KW"/>
</dbReference>
<evidence type="ECO:0000256" key="1">
    <source>
        <dbReference type="ARBA" id="ARBA00018370"/>
    </source>
</evidence>
<dbReference type="STRING" id="990712.SAMN05216257_102531"/>
<sequence>MVAMLGRLFVRVRRRLLGLVRPLAVSLATVAAGSGTLPAAAQGLFAPAIRVNDAVVTGFELRQRALFYQILNAPGDLLAQAEKALIDERLQLQAAKAMGITVNAEQIAQGIEEFAGRANMTGAAFLAAMTGAGVARETVEDFVRAGIAWREVVSQRIAPRVQVSEAEIDRAIALSASRDSVRVLISEIVLPAQTPEQAAQARALAEELAKIDSLAAFADAARRYSAAPSAARGGRLDWMPLSNLPPAIAGQILTLAPGKVAGPIPIPGGIVLFQMRALEETGMPAERVAAIDFARFTIPEGRTEAALKEAARIDGATDDCDDLYGIGKKKPAGWLTRQTLPVEEIPAEVALELARLDRGEISTALVQRDAEGREALVVLMLCGRTLEVNEDVSREEFARILRNQRIASRAEAYLAELRADAVITYPGR</sequence>
<evidence type="ECO:0000256" key="3">
    <source>
        <dbReference type="ARBA" id="ARBA00030642"/>
    </source>
</evidence>
<keyword evidence="2 6" id="KW-0732">Signal</keyword>
<name>A0A1G9BHS0_9RHOB</name>
<accession>A0A1G9BHS0</accession>
<dbReference type="InterPro" id="IPR000297">
    <property type="entry name" value="PPIase_PpiC"/>
</dbReference>
<dbReference type="RefSeq" id="WP_092499287.1">
    <property type="nucleotide sequence ID" value="NZ_FNFV01000002.1"/>
</dbReference>
<dbReference type="SUPFAM" id="SSF109998">
    <property type="entry name" value="Triger factor/SurA peptide-binding domain-like"/>
    <property type="match status" value="1"/>
</dbReference>
<dbReference type="InterPro" id="IPR027304">
    <property type="entry name" value="Trigger_fact/SurA_dom_sf"/>
</dbReference>
<evidence type="ECO:0000256" key="6">
    <source>
        <dbReference type="SAM" id="SignalP"/>
    </source>
</evidence>
<gene>
    <name evidence="8" type="ORF">SAMN05216257_102531</name>
</gene>
<dbReference type="InterPro" id="IPR050280">
    <property type="entry name" value="OMP_Chaperone_SurA"/>
</dbReference>
<evidence type="ECO:0000259" key="7">
    <source>
        <dbReference type="PROSITE" id="PS50198"/>
    </source>
</evidence>
<dbReference type="Gene3D" id="1.10.4030.10">
    <property type="entry name" value="Porin chaperone SurA, peptide-binding domain"/>
    <property type="match status" value="1"/>
</dbReference>
<dbReference type="AlphaFoldDB" id="A0A1G9BHS0"/>
<evidence type="ECO:0000256" key="5">
    <source>
        <dbReference type="PROSITE-ProRule" id="PRU00278"/>
    </source>
</evidence>
<dbReference type="Proteomes" id="UP000199328">
    <property type="component" value="Unassembled WGS sequence"/>
</dbReference>
<keyword evidence="9" id="KW-1185">Reference proteome</keyword>
<dbReference type="SUPFAM" id="SSF54534">
    <property type="entry name" value="FKBP-like"/>
    <property type="match status" value="1"/>
</dbReference>
<dbReference type="PANTHER" id="PTHR47637">
    <property type="entry name" value="CHAPERONE SURA"/>
    <property type="match status" value="1"/>
</dbReference>
<protein>
    <recommendedName>
        <fullName evidence="1">Parvulin-like PPIase</fullName>
    </recommendedName>
    <alternativeName>
        <fullName evidence="3">Peptidyl-prolyl cis-trans isomerase plp</fullName>
    </alternativeName>
    <alternativeName>
        <fullName evidence="4">Rotamase plp</fullName>
    </alternativeName>
</protein>
<dbReference type="PROSITE" id="PS50198">
    <property type="entry name" value="PPIC_PPIASE_2"/>
    <property type="match status" value="1"/>
</dbReference>
<feature type="chain" id="PRO_5011621024" description="Parvulin-like PPIase" evidence="6">
    <location>
        <begin position="32"/>
        <end position="428"/>
    </location>
</feature>
<dbReference type="OrthoDB" id="9791746at2"/>
<keyword evidence="5" id="KW-0697">Rotamase</keyword>
<dbReference type="PANTHER" id="PTHR47637:SF1">
    <property type="entry name" value="CHAPERONE SURA"/>
    <property type="match status" value="1"/>
</dbReference>
<dbReference type="Pfam" id="PF00639">
    <property type="entry name" value="Rotamase"/>
    <property type="match status" value="1"/>
</dbReference>
<dbReference type="InterPro" id="IPR046357">
    <property type="entry name" value="PPIase_dom_sf"/>
</dbReference>
<evidence type="ECO:0000256" key="2">
    <source>
        <dbReference type="ARBA" id="ARBA00022729"/>
    </source>
</evidence>
<evidence type="ECO:0000256" key="4">
    <source>
        <dbReference type="ARBA" id="ARBA00031484"/>
    </source>
</evidence>